<dbReference type="PROSITE" id="PS50002">
    <property type="entry name" value="SH3"/>
    <property type="match status" value="2"/>
</dbReference>
<dbReference type="Gene3D" id="2.30.30.40">
    <property type="entry name" value="SH3 Domains"/>
    <property type="match status" value="2"/>
</dbReference>
<dbReference type="SMART" id="SM00326">
    <property type="entry name" value="SH3"/>
    <property type="match status" value="2"/>
</dbReference>
<evidence type="ECO:0000256" key="6">
    <source>
        <dbReference type="PROSITE-ProRule" id="PRU00192"/>
    </source>
</evidence>
<evidence type="ECO:0000256" key="5">
    <source>
        <dbReference type="ARBA" id="ARBA00022737"/>
    </source>
</evidence>
<dbReference type="Gene3D" id="3.30.1520.10">
    <property type="entry name" value="Phox-like domain"/>
    <property type="match status" value="1"/>
</dbReference>
<dbReference type="Pfam" id="PF16621">
    <property type="entry name" value="NCF1_PBR_AIR"/>
    <property type="match status" value="1"/>
</dbReference>
<comment type="caution">
    <text evidence="10">The sequence shown here is derived from an EMBL/GenBank/DDBJ whole genome shotgun (WGS) entry which is preliminary data.</text>
</comment>
<dbReference type="InterPro" id="IPR036871">
    <property type="entry name" value="PX_dom_sf"/>
</dbReference>
<dbReference type="AlphaFoldDB" id="A0A5N5JU26"/>
<dbReference type="SUPFAM" id="SSF50044">
    <property type="entry name" value="SH3-domain"/>
    <property type="match status" value="2"/>
</dbReference>
<dbReference type="Pfam" id="PF07653">
    <property type="entry name" value="SH3_2"/>
    <property type="match status" value="1"/>
</dbReference>
<dbReference type="FunFam" id="2.30.30.40:FF:000121">
    <property type="entry name" value="Neutrophil cytosol factor 1"/>
    <property type="match status" value="1"/>
</dbReference>
<dbReference type="InterPro" id="IPR032136">
    <property type="entry name" value="NCF1_PBR/AIR"/>
</dbReference>
<evidence type="ECO:0000256" key="1">
    <source>
        <dbReference type="ARBA" id="ARBA00004496"/>
    </source>
</evidence>
<keyword evidence="11" id="KW-1185">Reference proteome</keyword>
<dbReference type="InterPro" id="IPR034909">
    <property type="entry name" value="PX_p47phox"/>
</dbReference>
<evidence type="ECO:0000259" key="8">
    <source>
        <dbReference type="PROSITE" id="PS50002"/>
    </source>
</evidence>
<dbReference type="InterPro" id="IPR051228">
    <property type="entry name" value="NADPH_Oxidase/PX-Domain"/>
</dbReference>
<comment type="subcellular location">
    <subcellularLocation>
        <location evidence="1">Cytoplasm</location>
    </subcellularLocation>
</comment>
<proteinExistence type="predicted"/>
<dbReference type="InterPro" id="IPR001683">
    <property type="entry name" value="PX_dom"/>
</dbReference>
<feature type="compositionally biased region" description="Basic and acidic residues" evidence="7">
    <location>
        <begin position="470"/>
        <end position="483"/>
    </location>
</feature>
<feature type="region of interest" description="Disordered" evidence="7">
    <location>
        <begin position="77"/>
        <end position="98"/>
    </location>
</feature>
<dbReference type="FunFam" id="3.30.1520.10:FF:000023">
    <property type="entry name" value="Neutrophil cytosol factor 1"/>
    <property type="match status" value="1"/>
</dbReference>
<dbReference type="GO" id="GO:0043020">
    <property type="term" value="C:NADPH oxidase complex"/>
    <property type="evidence" value="ECO:0007669"/>
    <property type="project" value="TreeGrafter"/>
</dbReference>
<dbReference type="CDD" id="cd06887">
    <property type="entry name" value="PX_p47phox"/>
    <property type="match status" value="1"/>
</dbReference>
<evidence type="ECO:0000313" key="11">
    <source>
        <dbReference type="Proteomes" id="UP000327468"/>
    </source>
</evidence>
<protein>
    <recommendedName>
        <fullName evidence="12">Neutrophil cytosolic factor 1</fullName>
    </recommendedName>
</protein>
<keyword evidence="4" id="KW-0597">Phosphoprotein</keyword>
<dbReference type="GO" id="GO:0045730">
    <property type="term" value="P:respiratory burst"/>
    <property type="evidence" value="ECO:0007669"/>
    <property type="project" value="TreeGrafter"/>
</dbReference>
<keyword evidence="3" id="KW-0963">Cytoplasm</keyword>
<evidence type="ECO:0000256" key="4">
    <source>
        <dbReference type="ARBA" id="ARBA00022553"/>
    </source>
</evidence>
<dbReference type="PROSITE" id="PS50195">
    <property type="entry name" value="PX"/>
    <property type="match status" value="1"/>
</dbReference>
<evidence type="ECO:0000256" key="2">
    <source>
        <dbReference type="ARBA" id="ARBA00022443"/>
    </source>
</evidence>
<dbReference type="GO" id="GO:0016176">
    <property type="term" value="F:superoxide-generating NADPH oxidase activator activity"/>
    <property type="evidence" value="ECO:0007669"/>
    <property type="project" value="InterPro"/>
</dbReference>
<name>A0A5N5JU26_PANHP</name>
<dbReference type="Proteomes" id="UP000327468">
    <property type="component" value="Chromosome 27"/>
</dbReference>
<dbReference type="InterPro" id="IPR015039">
    <property type="entry name" value="NCF1_C"/>
</dbReference>
<dbReference type="CDD" id="cd12022">
    <property type="entry name" value="SH3_p47phox_2"/>
    <property type="match status" value="1"/>
</dbReference>
<dbReference type="FunFam" id="2.30.30.40:FF:000127">
    <property type="entry name" value="neutrophil cytosol factor 1"/>
    <property type="match status" value="1"/>
</dbReference>
<dbReference type="Pfam" id="PF00787">
    <property type="entry name" value="PX"/>
    <property type="match status" value="1"/>
</dbReference>
<organism evidence="10 11">
    <name type="scientific">Pangasianodon hypophthalmus</name>
    <name type="common">Striped catfish</name>
    <name type="synonym">Helicophagus hypophthalmus</name>
    <dbReference type="NCBI Taxonomy" id="310915"/>
    <lineage>
        <taxon>Eukaryota</taxon>
        <taxon>Metazoa</taxon>
        <taxon>Chordata</taxon>
        <taxon>Craniata</taxon>
        <taxon>Vertebrata</taxon>
        <taxon>Euteleostomi</taxon>
        <taxon>Actinopterygii</taxon>
        <taxon>Neopterygii</taxon>
        <taxon>Teleostei</taxon>
        <taxon>Ostariophysi</taxon>
        <taxon>Siluriformes</taxon>
        <taxon>Pangasiidae</taxon>
        <taxon>Pangasianodon</taxon>
    </lineage>
</organism>
<feature type="domain" description="SH3" evidence="8">
    <location>
        <begin position="337"/>
        <end position="396"/>
    </location>
</feature>
<dbReference type="PANTHER" id="PTHR15706:SF6">
    <property type="entry name" value="NEUTROPHIL CYTOSOL FACTOR 1-RELATED"/>
    <property type="match status" value="1"/>
</dbReference>
<dbReference type="GO" id="GO:0042554">
    <property type="term" value="P:superoxide anion generation"/>
    <property type="evidence" value="ECO:0007669"/>
    <property type="project" value="TreeGrafter"/>
</dbReference>
<keyword evidence="2 6" id="KW-0728">SH3 domain</keyword>
<dbReference type="InterPro" id="IPR001655">
    <property type="entry name" value="P47PHOX"/>
</dbReference>
<accession>A0A5N5JU26</accession>
<dbReference type="InterPro" id="IPR036028">
    <property type="entry name" value="SH3-like_dom_sf"/>
</dbReference>
<dbReference type="InterPro" id="IPR035757">
    <property type="entry name" value="NCF1_SH3_2"/>
</dbReference>
<gene>
    <name evidence="10" type="ORF">PHYPO_G00161430</name>
</gene>
<dbReference type="EMBL" id="VFJC01000028">
    <property type="protein sequence ID" value="KAB5522602.1"/>
    <property type="molecule type" value="Genomic_DNA"/>
</dbReference>
<dbReference type="PANTHER" id="PTHR15706">
    <property type="entry name" value="SH3 MULTIPLE DOMAIN"/>
    <property type="match status" value="1"/>
</dbReference>
<evidence type="ECO:0000256" key="3">
    <source>
        <dbReference type="ARBA" id="ARBA00022490"/>
    </source>
</evidence>
<evidence type="ECO:0000256" key="7">
    <source>
        <dbReference type="SAM" id="MobiDB-lite"/>
    </source>
</evidence>
<dbReference type="InterPro" id="IPR001452">
    <property type="entry name" value="SH3_domain"/>
</dbReference>
<feature type="domain" description="PX" evidence="9">
    <location>
        <begin position="114"/>
        <end position="235"/>
    </location>
</feature>
<dbReference type="Pfam" id="PF08944">
    <property type="entry name" value="p47_phox_C"/>
    <property type="match status" value="1"/>
</dbReference>
<evidence type="ECO:0000259" key="9">
    <source>
        <dbReference type="PROSITE" id="PS50195"/>
    </source>
</evidence>
<feature type="compositionally biased region" description="Basic and acidic residues" evidence="7">
    <location>
        <begin position="496"/>
        <end position="505"/>
    </location>
</feature>
<dbReference type="GO" id="GO:0005737">
    <property type="term" value="C:cytoplasm"/>
    <property type="evidence" value="ECO:0007669"/>
    <property type="project" value="UniProtKB-SubCell"/>
</dbReference>
<feature type="region of interest" description="Disordered" evidence="7">
    <location>
        <begin position="423"/>
        <end position="513"/>
    </location>
</feature>
<reference evidence="10 11" key="1">
    <citation type="submission" date="2019-06" db="EMBL/GenBank/DDBJ databases">
        <title>A chromosome-scale genome assembly of the striped catfish, Pangasianodon hypophthalmus.</title>
        <authorList>
            <person name="Wen M."/>
            <person name="Zahm M."/>
            <person name="Roques C."/>
            <person name="Cabau C."/>
            <person name="Klopp C."/>
            <person name="Donnadieu C."/>
            <person name="Jouanno E."/>
            <person name="Avarre J.-C."/>
            <person name="Campet M."/>
            <person name="Ha T.T.T."/>
            <person name="Dugue R."/>
            <person name="Lampietro C."/>
            <person name="Louis A."/>
            <person name="Herpin A."/>
            <person name="Echchiki A."/>
            <person name="Berthelot C."/>
            <person name="Parey E."/>
            <person name="Roest-Crollius H."/>
            <person name="Braasch I."/>
            <person name="Postlethwait J."/>
            <person name="Bobe J."/>
            <person name="Montfort J."/>
            <person name="Bouchez O."/>
            <person name="Begum T."/>
            <person name="Schartl M."/>
            <person name="Guiguen Y."/>
        </authorList>
    </citation>
    <scope>NUCLEOTIDE SEQUENCE [LARGE SCALE GENOMIC DNA]</scope>
    <source>
        <strain evidence="10 11">Indonesia</strain>
        <tissue evidence="10">Blood</tissue>
    </source>
</reference>
<dbReference type="SMART" id="SM00312">
    <property type="entry name" value="PX"/>
    <property type="match status" value="1"/>
</dbReference>
<evidence type="ECO:0008006" key="12">
    <source>
        <dbReference type="Google" id="ProtNLM"/>
    </source>
</evidence>
<dbReference type="GO" id="GO:0035091">
    <property type="term" value="F:phosphatidylinositol binding"/>
    <property type="evidence" value="ECO:0007669"/>
    <property type="project" value="InterPro"/>
</dbReference>
<dbReference type="SUPFAM" id="SSF64268">
    <property type="entry name" value="PX domain"/>
    <property type="match status" value="1"/>
</dbReference>
<evidence type="ECO:0000313" key="10">
    <source>
        <dbReference type="EMBL" id="KAB5522602.1"/>
    </source>
</evidence>
<sequence>MLAIPHLTTRCRQWTIIICYIPGRSQGSLEPVPGDLGHKAGDTLDRVQLHTPIHTLRTIWKCRSAYSACLWIGGGNQSTRRKPPKHRENMQAPPTHGGGGILIPNPRVFRMAETFVRHVELLGFEKRFYPSQHYVYMIMVKWSDQSEKLIYRKYPEIHTFHKALKEMFPIEAGDIDPKDRILPKLPAPKWLDSQKSTETRQETLTEYFQSLLNLPSKITHCQLVRNFFKVRPDDESPPAPHPYKRNETFVTSRDRARTATSEITGPIMLETYRVIADYSKTTKYELNLKAGDSVDIVEKSSNGWWFCQCETHRGWAPASYLEPLDGPDESEEPEPNYAGELYKTTKAYKAVEDDEISLEVGETIEVIHKLLDGWWVVRKGEETGYYPSMFLWSTGERKEVEAERSSVNRNTPPPRRSTIRNAQSIHAKGRQRISQDSYRRQSRKFLQQRGRLVSQPRKNSKSTVEESPEDTAKEAPNKEEVKKTPAIPPRPSQELIMERCTENTRKRISIHAN</sequence>
<keyword evidence="5" id="KW-0677">Repeat</keyword>
<dbReference type="PRINTS" id="PR00498">
    <property type="entry name" value="P47PHOX"/>
</dbReference>
<feature type="domain" description="SH3" evidence="8">
    <location>
        <begin position="267"/>
        <end position="326"/>
    </location>
</feature>
<dbReference type="Pfam" id="PF00018">
    <property type="entry name" value="SH3_1"/>
    <property type="match status" value="1"/>
</dbReference>